<evidence type="ECO:0000256" key="2">
    <source>
        <dbReference type="ARBA" id="ARBA00022827"/>
    </source>
</evidence>
<dbReference type="EMBL" id="MU864954">
    <property type="protein sequence ID" value="KAK4463934.1"/>
    <property type="molecule type" value="Genomic_DNA"/>
</dbReference>
<accession>A0AAV9HV38</accession>
<evidence type="ECO:0000313" key="4">
    <source>
        <dbReference type="EMBL" id="KAK4463934.1"/>
    </source>
</evidence>
<comment type="caution">
    <text evidence="4">The sequence shown here is derived from an EMBL/GenBank/DDBJ whole genome shotgun (WGS) entry which is preliminary data.</text>
</comment>
<evidence type="ECO:0000313" key="5">
    <source>
        <dbReference type="Proteomes" id="UP001321749"/>
    </source>
</evidence>
<dbReference type="Gene3D" id="3.50.50.60">
    <property type="entry name" value="FAD/NAD(P)-binding domain"/>
    <property type="match status" value="1"/>
</dbReference>
<dbReference type="GO" id="GO:0016491">
    <property type="term" value="F:oxidoreductase activity"/>
    <property type="evidence" value="ECO:0007669"/>
    <property type="project" value="UniProtKB-KW"/>
</dbReference>
<sequence length="588" mass="66544">MERYDLVVVGAGINGLGVAKTYHQLNSDHSLLILDGASSLGGVWAKERLYPSLKTNNQWGTFEFPDFPMDTKTFGLKARQHIPGSVMHDYLAKYAERFDILDKIRYRTKVLVAEHQDGVEGGWVLTTASAEDEEAKIFARKLIVATGLTSDPFFPDFAGQEVYGAPIFHAKDLRHYADDPVKCPTVFGGTKSAWDAVYSYASRGIKVNWVIRKSGHGPAWMSPPFVTPLKKWLEKLVNTRLLTWFSPCIWGGDASDGYSTIRRFLHETAIGRFITNTFWSIIANDVLTLNNYDGHPETKKLKPWYPAMFCGTSFSILNYPTDFFDLVRNGTVKVHIADIAHLSPHTVHLSDGTQLESDAICCSTGWMHVPPMKFLPEGIDKEIGLPHKAEDEEGLFKAETVQKADDEIFARFPRLRTQPEANKNLHSLLDAPGLSTKEELTPYTPMTPFTLYHFIAPPSARFLQTRDLAFSGMVGNFSTMLVTHIQGIWIHAFFSNKLPLTKSLPEIQYESVLYARFGKWRYPAGHGARQPDFVFDAVPYLDLLLRDLKLETRRKKENQGLGWISEVTQPYGPEDYRDLLAEWVEKQQ</sequence>
<keyword evidence="1" id="KW-0285">Flavoprotein</keyword>
<organism evidence="4 5">
    <name type="scientific">Cladorrhinum samala</name>
    <dbReference type="NCBI Taxonomy" id="585594"/>
    <lineage>
        <taxon>Eukaryota</taxon>
        <taxon>Fungi</taxon>
        <taxon>Dikarya</taxon>
        <taxon>Ascomycota</taxon>
        <taxon>Pezizomycotina</taxon>
        <taxon>Sordariomycetes</taxon>
        <taxon>Sordariomycetidae</taxon>
        <taxon>Sordariales</taxon>
        <taxon>Podosporaceae</taxon>
        <taxon>Cladorrhinum</taxon>
    </lineage>
</organism>
<dbReference type="PANTHER" id="PTHR23023">
    <property type="entry name" value="DIMETHYLANILINE MONOOXYGENASE"/>
    <property type="match status" value="1"/>
</dbReference>
<evidence type="ECO:0000256" key="3">
    <source>
        <dbReference type="ARBA" id="ARBA00023002"/>
    </source>
</evidence>
<keyword evidence="5" id="KW-1185">Reference proteome</keyword>
<protein>
    <recommendedName>
        <fullName evidence="6">FAD/NAD(P)-binding domain-containing protein</fullName>
    </recommendedName>
</protein>
<dbReference type="SUPFAM" id="SSF51905">
    <property type="entry name" value="FAD/NAD(P)-binding domain"/>
    <property type="match status" value="1"/>
</dbReference>
<proteinExistence type="predicted"/>
<name>A0AAV9HV38_9PEZI</name>
<reference evidence="4" key="2">
    <citation type="submission" date="2023-06" db="EMBL/GenBank/DDBJ databases">
        <authorList>
            <consortium name="Lawrence Berkeley National Laboratory"/>
            <person name="Mondo S.J."/>
            <person name="Hensen N."/>
            <person name="Bonometti L."/>
            <person name="Westerberg I."/>
            <person name="Brannstrom I.O."/>
            <person name="Guillou S."/>
            <person name="Cros-Aarteil S."/>
            <person name="Calhoun S."/>
            <person name="Haridas S."/>
            <person name="Kuo A."/>
            <person name="Pangilinan J."/>
            <person name="Riley R."/>
            <person name="Labutti K."/>
            <person name="Andreopoulos B."/>
            <person name="Lipzen A."/>
            <person name="Chen C."/>
            <person name="Yanf M."/>
            <person name="Daum C."/>
            <person name="Ng V."/>
            <person name="Clum A."/>
            <person name="Steindorff A."/>
            <person name="Ohm R."/>
            <person name="Martin F."/>
            <person name="Silar P."/>
            <person name="Natvig D."/>
            <person name="Lalanne C."/>
            <person name="Gautier V."/>
            <person name="Ament-Velasquez S.L."/>
            <person name="Kruys A."/>
            <person name="Hutchinson M.I."/>
            <person name="Powell A.J."/>
            <person name="Barry K."/>
            <person name="Miller A.N."/>
            <person name="Grigoriev I.V."/>
            <person name="Debuchy R."/>
            <person name="Gladieux P."/>
            <person name="Thoren M.H."/>
            <person name="Johannesson H."/>
        </authorList>
    </citation>
    <scope>NUCLEOTIDE SEQUENCE</scope>
    <source>
        <strain evidence="4">PSN324</strain>
    </source>
</reference>
<keyword evidence="2" id="KW-0274">FAD</keyword>
<dbReference type="Proteomes" id="UP001321749">
    <property type="component" value="Unassembled WGS sequence"/>
</dbReference>
<gene>
    <name evidence="4" type="ORF">QBC42DRAFT_264648</name>
</gene>
<dbReference type="Pfam" id="PF13738">
    <property type="entry name" value="Pyr_redox_3"/>
    <property type="match status" value="1"/>
</dbReference>
<evidence type="ECO:0000256" key="1">
    <source>
        <dbReference type="ARBA" id="ARBA00022630"/>
    </source>
</evidence>
<dbReference type="AlphaFoldDB" id="A0AAV9HV38"/>
<dbReference type="FunFam" id="3.50.50.60:FF:000258">
    <property type="entry name" value="Flavin-binding monooxygenase-like protein (AFU_orthologue AFUA_6G01900)"/>
    <property type="match status" value="1"/>
</dbReference>
<dbReference type="InterPro" id="IPR050346">
    <property type="entry name" value="FMO-like"/>
</dbReference>
<dbReference type="InterPro" id="IPR036188">
    <property type="entry name" value="FAD/NAD-bd_sf"/>
</dbReference>
<reference evidence="4" key="1">
    <citation type="journal article" date="2023" name="Mol. Phylogenet. Evol.">
        <title>Genome-scale phylogeny and comparative genomics of the fungal order Sordariales.</title>
        <authorList>
            <person name="Hensen N."/>
            <person name="Bonometti L."/>
            <person name="Westerberg I."/>
            <person name="Brannstrom I.O."/>
            <person name="Guillou S."/>
            <person name="Cros-Aarteil S."/>
            <person name="Calhoun S."/>
            <person name="Haridas S."/>
            <person name="Kuo A."/>
            <person name="Mondo S."/>
            <person name="Pangilinan J."/>
            <person name="Riley R."/>
            <person name="LaButti K."/>
            <person name="Andreopoulos B."/>
            <person name="Lipzen A."/>
            <person name="Chen C."/>
            <person name="Yan M."/>
            <person name="Daum C."/>
            <person name="Ng V."/>
            <person name="Clum A."/>
            <person name="Steindorff A."/>
            <person name="Ohm R.A."/>
            <person name="Martin F."/>
            <person name="Silar P."/>
            <person name="Natvig D.O."/>
            <person name="Lalanne C."/>
            <person name="Gautier V."/>
            <person name="Ament-Velasquez S.L."/>
            <person name="Kruys A."/>
            <person name="Hutchinson M.I."/>
            <person name="Powell A.J."/>
            <person name="Barry K."/>
            <person name="Miller A.N."/>
            <person name="Grigoriev I.V."/>
            <person name="Debuchy R."/>
            <person name="Gladieux P."/>
            <person name="Hiltunen Thoren M."/>
            <person name="Johannesson H."/>
        </authorList>
    </citation>
    <scope>NUCLEOTIDE SEQUENCE</scope>
    <source>
        <strain evidence="4">PSN324</strain>
    </source>
</reference>
<evidence type="ECO:0008006" key="6">
    <source>
        <dbReference type="Google" id="ProtNLM"/>
    </source>
</evidence>
<keyword evidence="3" id="KW-0560">Oxidoreductase</keyword>